<dbReference type="RefSeq" id="WP_048094831.1">
    <property type="nucleotide sequence ID" value="NZ_CP011267.1"/>
</dbReference>
<sequence>MSRLRGHHLICLNFFKGEGYSEDFVENLRRVVSDSEIEVVFGADDVCERCPYLKDGVCSYSESAEEEVTELDQMAYRLLSTYPGQRTTWHEVKEKLPEIMRTWKEFACSECDWKTVCEEHEEWKKY</sequence>
<name>A0A0F7IEB2_9EURY</name>
<reference evidence="1 2" key="1">
    <citation type="submission" date="2015-04" db="EMBL/GenBank/DDBJ databases">
        <title>The complete genome sequence of the hyperthermophilic, obligate iron-reducing archaeon Geoglobus ahangari strain 234T.</title>
        <authorList>
            <person name="Manzella M.P."/>
            <person name="Holmes D.E."/>
            <person name="Rocheleau J.M."/>
            <person name="Chung A."/>
            <person name="Reguera G."/>
            <person name="Kashefi K."/>
        </authorList>
    </citation>
    <scope>NUCLEOTIDE SEQUENCE [LARGE SCALE GENOMIC DNA]</scope>
    <source>
        <strain evidence="1 2">234</strain>
    </source>
</reference>
<proteinExistence type="predicted"/>
<dbReference type="EMBL" id="CP011267">
    <property type="protein sequence ID" value="AKG91858.1"/>
    <property type="molecule type" value="Genomic_DNA"/>
</dbReference>
<accession>A0A0F7IEB2</accession>
<dbReference type="InterPro" id="IPR009702">
    <property type="entry name" value="DUF1284"/>
</dbReference>
<protein>
    <recommendedName>
        <fullName evidence="3">DUF1284 domain-containing protein</fullName>
    </recommendedName>
</protein>
<dbReference type="KEGG" id="gah:GAH_00810"/>
<dbReference type="OrthoDB" id="50358at2157"/>
<evidence type="ECO:0000313" key="2">
    <source>
        <dbReference type="Proteomes" id="UP000034723"/>
    </source>
</evidence>
<gene>
    <name evidence="1" type="ORF">GAH_00810</name>
</gene>
<dbReference type="AlphaFoldDB" id="A0A0F7IEB2"/>
<organism evidence="1 2">
    <name type="scientific">Geoglobus ahangari</name>
    <dbReference type="NCBI Taxonomy" id="113653"/>
    <lineage>
        <taxon>Archaea</taxon>
        <taxon>Methanobacteriati</taxon>
        <taxon>Methanobacteriota</taxon>
        <taxon>Archaeoglobi</taxon>
        <taxon>Archaeoglobales</taxon>
        <taxon>Archaeoglobaceae</taxon>
        <taxon>Geoglobus</taxon>
    </lineage>
</organism>
<dbReference type="PATRIC" id="fig|113653.22.peg.810"/>
<dbReference type="InParanoid" id="A0A0F7IEB2"/>
<keyword evidence="2" id="KW-1185">Reference proteome</keyword>
<dbReference type="HOGENOM" id="CLU_129126_1_0_2"/>
<evidence type="ECO:0000313" key="1">
    <source>
        <dbReference type="EMBL" id="AKG91858.1"/>
    </source>
</evidence>
<dbReference type="Pfam" id="PF06935">
    <property type="entry name" value="DUF1284"/>
    <property type="match status" value="1"/>
</dbReference>
<dbReference type="Proteomes" id="UP000034723">
    <property type="component" value="Chromosome"/>
</dbReference>
<evidence type="ECO:0008006" key="3">
    <source>
        <dbReference type="Google" id="ProtNLM"/>
    </source>
</evidence>
<dbReference type="GeneID" id="24803392"/>
<dbReference type="STRING" id="113653.GAH_00810"/>